<evidence type="ECO:0000256" key="1">
    <source>
        <dbReference type="ARBA" id="ARBA00004202"/>
    </source>
</evidence>
<comment type="subcellular location">
    <subcellularLocation>
        <location evidence="1">Cell membrane</location>
        <topology evidence="1">Peripheral membrane protein</topology>
    </subcellularLocation>
</comment>
<sequence length="116" mass="11845">MNVPAGGAPAPPFCRISRLTVGYGSRCIIRDLNVSPIAAGGVTALVGPNGAGKSILLRAIAGLLPATGKVVLNGRDLLAMSRQERAKLVGFMPQSLSGLCWPLRLSSSASVSFLGS</sequence>
<dbReference type="PANTHER" id="PTHR42771:SF7">
    <property type="entry name" value="ABC-TYPE COBALAMIN_FE3+-SIDEROPHORES TRANSPORT SYSTEM, ATPASE COMPONENT"/>
    <property type="match status" value="1"/>
</dbReference>
<dbReference type="OrthoDB" id="9810077at2"/>
<dbReference type="PANTHER" id="PTHR42771">
    <property type="entry name" value="IRON(3+)-HYDROXAMATE IMPORT ATP-BINDING PROTEIN FHUC"/>
    <property type="match status" value="1"/>
</dbReference>
<dbReference type="EMBL" id="SNZF01000025">
    <property type="protein sequence ID" value="TDR32932.1"/>
    <property type="molecule type" value="Genomic_DNA"/>
</dbReference>
<evidence type="ECO:0000313" key="9">
    <source>
        <dbReference type="Proteomes" id="UP000019849"/>
    </source>
</evidence>
<evidence type="ECO:0000256" key="3">
    <source>
        <dbReference type="ARBA" id="ARBA00022475"/>
    </source>
</evidence>
<evidence type="ECO:0000259" key="6">
    <source>
        <dbReference type="Pfam" id="PF00005"/>
    </source>
</evidence>
<keyword evidence="4" id="KW-0406">Ion transport</keyword>
<organism evidence="7 9">
    <name type="scientific">Aquamicrobium defluvii</name>
    <dbReference type="NCBI Taxonomy" id="69279"/>
    <lineage>
        <taxon>Bacteria</taxon>
        <taxon>Pseudomonadati</taxon>
        <taxon>Pseudomonadota</taxon>
        <taxon>Alphaproteobacteria</taxon>
        <taxon>Hyphomicrobiales</taxon>
        <taxon>Phyllobacteriaceae</taxon>
        <taxon>Aquamicrobium</taxon>
    </lineage>
</organism>
<evidence type="ECO:0000256" key="4">
    <source>
        <dbReference type="ARBA" id="ARBA00023065"/>
    </source>
</evidence>
<accession>A0A011U8P1</accession>
<dbReference type="Pfam" id="PF00005">
    <property type="entry name" value="ABC_tran"/>
    <property type="match status" value="1"/>
</dbReference>
<keyword evidence="2" id="KW-0813">Transport</keyword>
<keyword evidence="3" id="KW-1003">Cell membrane</keyword>
<dbReference type="eggNOG" id="COG1120">
    <property type="taxonomic scope" value="Bacteria"/>
</dbReference>
<name>A0A011U8P1_9HYPH</name>
<dbReference type="EMBL" id="JENY01000031">
    <property type="protein sequence ID" value="EXL02441.1"/>
    <property type="molecule type" value="Genomic_DNA"/>
</dbReference>
<evidence type="ECO:0000313" key="7">
    <source>
        <dbReference type="EMBL" id="EXL02441.1"/>
    </source>
</evidence>
<evidence type="ECO:0000256" key="5">
    <source>
        <dbReference type="ARBA" id="ARBA00023136"/>
    </source>
</evidence>
<dbReference type="GO" id="GO:0005524">
    <property type="term" value="F:ATP binding"/>
    <property type="evidence" value="ECO:0007669"/>
    <property type="project" value="InterPro"/>
</dbReference>
<dbReference type="GO" id="GO:0005886">
    <property type="term" value="C:plasma membrane"/>
    <property type="evidence" value="ECO:0007669"/>
    <property type="project" value="UniProtKB-SubCell"/>
</dbReference>
<dbReference type="Gene3D" id="3.40.50.300">
    <property type="entry name" value="P-loop containing nucleotide triphosphate hydrolases"/>
    <property type="match status" value="1"/>
</dbReference>
<gene>
    <name evidence="7" type="ORF">BG36_15160</name>
    <name evidence="8" type="ORF">DES43_12562</name>
</gene>
<keyword evidence="5" id="KW-0472">Membrane</keyword>
<evidence type="ECO:0000313" key="10">
    <source>
        <dbReference type="Proteomes" id="UP000294958"/>
    </source>
</evidence>
<dbReference type="PATRIC" id="fig|69279.3.peg.4092"/>
<dbReference type="GO" id="GO:0016887">
    <property type="term" value="F:ATP hydrolysis activity"/>
    <property type="evidence" value="ECO:0007669"/>
    <property type="project" value="InterPro"/>
</dbReference>
<dbReference type="Proteomes" id="UP000019849">
    <property type="component" value="Unassembled WGS sequence"/>
</dbReference>
<dbReference type="SUPFAM" id="SSF52540">
    <property type="entry name" value="P-loop containing nucleoside triphosphate hydrolases"/>
    <property type="match status" value="1"/>
</dbReference>
<comment type="caution">
    <text evidence="7">The sequence shown here is derived from an EMBL/GenBank/DDBJ whole genome shotgun (WGS) entry which is preliminary data.</text>
</comment>
<dbReference type="STRING" id="69279.BG36_15160"/>
<evidence type="ECO:0000256" key="2">
    <source>
        <dbReference type="ARBA" id="ARBA00022448"/>
    </source>
</evidence>
<proteinExistence type="predicted"/>
<dbReference type="GO" id="GO:0006811">
    <property type="term" value="P:monoatomic ion transport"/>
    <property type="evidence" value="ECO:0007669"/>
    <property type="project" value="UniProtKB-KW"/>
</dbReference>
<keyword evidence="10" id="KW-1185">Reference proteome</keyword>
<dbReference type="RefSeq" id="WP_051520756.1">
    <property type="nucleotide sequence ID" value="NZ_KK073903.1"/>
</dbReference>
<protein>
    <submittedName>
        <fullName evidence="8">ABC transporter family protein</fullName>
    </submittedName>
</protein>
<reference evidence="8 10" key="2">
    <citation type="submission" date="2019-03" db="EMBL/GenBank/DDBJ databases">
        <title>Genomic Encyclopedia of Type Strains, Phase IV (KMG-IV): sequencing the most valuable type-strain genomes for metagenomic binning, comparative biology and taxonomic classification.</title>
        <authorList>
            <person name="Goeker M."/>
        </authorList>
    </citation>
    <scope>NUCLEOTIDE SEQUENCE [LARGE SCALE GENOMIC DNA]</scope>
    <source>
        <strain evidence="8 10">DSM 11603</strain>
    </source>
</reference>
<dbReference type="AlphaFoldDB" id="A0A011U8P1"/>
<dbReference type="InterPro" id="IPR003439">
    <property type="entry name" value="ABC_transporter-like_ATP-bd"/>
</dbReference>
<dbReference type="InterPro" id="IPR027417">
    <property type="entry name" value="P-loop_NTPase"/>
</dbReference>
<feature type="domain" description="ABC transporter" evidence="6">
    <location>
        <begin position="37"/>
        <end position="95"/>
    </location>
</feature>
<dbReference type="InterPro" id="IPR051535">
    <property type="entry name" value="Siderophore_ABC-ATPase"/>
</dbReference>
<dbReference type="HOGENOM" id="CLU_2091710_0_0_5"/>
<evidence type="ECO:0000313" key="8">
    <source>
        <dbReference type="EMBL" id="TDR32932.1"/>
    </source>
</evidence>
<dbReference type="Proteomes" id="UP000294958">
    <property type="component" value="Unassembled WGS sequence"/>
</dbReference>
<reference evidence="7 9" key="1">
    <citation type="submission" date="2014-02" db="EMBL/GenBank/DDBJ databases">
        <title>Aquamicrobium defluvii Genome sequencing.</title>
        <authorList>
            <person name="Wang X."/>
        </authorList>
    </citation>
    <scope>NUCLEOTIDE SEQUENCE [LARGE SCALE GENOMIC DNA]</scope>
    <source>
        <strain evidence="7 9">W13Z1</strain>
    </source>
</reference>